<dbReference type="AlphaFoldDB" id="A0A1E5XMT9"/>
<accession>A0A1E5XMT9</accession>
<dbReference type="OrthoDB" id="247330at2"/>
<feature type="coiled-coil region" evidence="1">
    <location>
        <begin position="204"/>
        <end position="233"/>
    </location>
</feature>
<keyword evidence="1" id="KW-0175">Coiled coil</keyword>
<name>A0A1E5XMT9_9HYPH</name>
<comment type="caution">
    <text evidence="2">The sequence shown here is derived from an EMBL/GenBank/DDBJ whole genome shotgun (WGS) entry which is preliminary data.</text>
</comment>
<dbReference type="EMBL" id="LAJE02000246">
    <property type="protein sequence ID" value="OEO29898.1"/>
    <property type="molecule type" value="Genomic_DNA"/>
</dbReference>
<dbReference type="Proteomes" id="UP000095463">
    <property type="component" value="Unassembled WGS sequence"/>
</dbReference>
<gene>
    <name evidence="2" type="ORF">VW23_001540</name>
</gene>
<evidence type="ECO:0000313" key="2">
    <source>
        <dbReference type="EMBL" id="OEO29898.1"/>
    </source>
</evidence>
<evidence type="ECO:0000313" key="3">
    <source>
        <dbReference type="Proteomes" id="UP000095463"/>
    </source>
</evidence>
<sequence>MATEVMEKPLQYLDKAMGAIKQLGIWPEQSGEQPITGLLNEITGLDENKVILIGRTLTQASAFNEVVRSQVAAMNVGERYEDITNGFNSIRDDAKGMVDQLDDGKLDLMERVSNVWMKVSRGDIASRFDKIRNIYLDVSKETKNQVDREHTILEAYRDFRGALKQSEVMALELLDVATKKLDDKKSILKAAGDALAAFTAGTPADRAKLEMDRDEKLRDLQNEERRYQIAKDLSDNLTISYSTSEVVMARLMQTTQAKERVYQQAISFFSTNETVFTALSASFTGLFGLHESTETLNAMKEGMSKSLETLSEIGDRVGEAAVRAGYGPTIRADAVKKLVDSVVTFQEKSRVIINEMRDAATKNSAEIRDAVEDGKRRLAQLAADGNALILEEKKA</sequence>
<protein>
    <submittedName>
        <fullName evidence="2">Cell surface protein</fullName>
    </submittedName>
</protein>
<evidence type="ECO:0000256" key="1">
    <source>
        <dbReference type="SAM" id="Coils"/>
    </source>
</evidence>
<keyword evidence="3" id="KW-1185">Reference proteome</keyword>
<organism evidence="2 3">
    <name type="scientific">Devosia insulae DS-56</name>
    <dbReference type="NCBI Taxonomy" id="1116389"/>
    <lineage>
        <taxon>Bacteria</taxon>
        <taxon>Pseudomonadati</taxon>
        <taxon>Pseudomonadota</taxon>
        <taxon>Alphaproteobacteria</taxon>
        <taxon>Hyphomicrobiales</taxon>
        <taxon>Devosiaceae</taxon>
        <taxon>Devosia</taxon>
    </lineage>
</organism>
<reference evidence="2 3" key="1">
    <citation type="journal article" date="2015" name="Genome Announc.">
        <title>Genome Assemblies of Three Soil-Associated Devosia species: D. insulae, D. limi, and D. soli.</title>
        <authorList>
            <person name="Hassan Y.I."/>
            <person name="Lepp D."/>
            <person name="Zhou T."/>
        </authorList>
    </citation>
    <scope>NUCLEOTIDE SEQUENCE [LARGE SCALE GENOMIC DNA]</scope>
    <source>
        <strain evidence="2 3">DS-56</strain>
    </source>
</reference>
<proteinExistence type="predicted"/>
<dbReference type="RefSeq" id="WP_069910874.1">
    <property type="nucleotide sequence ID" value="NZ_LAJE02000246.1"/>
</dbReference>